<evidence type="ECO:0000259" key="2">
    <source>
        <dbReference type="Pfam" id="PF03724"/>
    </source>
</evidence>
<gene>
    <name evidence="3" type="ORF">V6U78_10585</name>
</gene>
<dbReference type="InterPro" id="IPR038670">
    <property type="entry name" value="HslJ-like_sf"/>
</dbReference>
<accession>A0ABW8PYX4</accession>
<dbReference type="InterPro" id="IPR053147">
    <property type="entry name" value="Hsp_HslJ-like"/>
</dbReference>
<dbReference type="PANTHER" id="PTHR35535:SF1">
    <property type="entry name" value="HEAT SHOCK PROTEIN HSLJ"/>
    <property type="match status" value="1"/>
</dbReference>
<proteinExistence type="predicted"/>
<dbReference type="EMBL" id="JBANFI010000006">
    <property type="protein sequence ID" value="MFK7161483.1"/>
    <property type="molecule type" value="Genomic_DNA"/>
</dbReference>
<name>A0ABW8PYX4_9GAMM</name>
<organism evidence="3 4">
    <name type="scientific">Marinospirillum alkalitolerans</name>
    <dbReference type="NCBI Taxonomy" id="3123374"/>
    <lineage>
        <taxon>Bacteria</taxon>
        <taxon>Pseudomonadati</taxon>
        <taxon>Pseudomonadota</taxon>
        <taxon>Gammaproteobacteria</taxon>
        <taxon>Oceanospirillales</taxon>
        <taxon>Oceanospirillaceae</taxon>
        <taxon>Marinospirillum</taxon>
    </lineage>
</organism>
<keyword evidence="1" id="KW-0732">Signal</keyword>
<evidence type="ECO:0000256" key="1">
    <source>
        <dbReference type="SAM" id="SignalP"/>
    </source>
</evidence>
<dbReference type="PROSITE" id="PS51257">
    <property type="entry name" value="PROKAR_LIPOPROTEIN"/>
    <property type="match status" value="1"/>
</dbReference>
<feature type="domain" description="DUF306" evidence="2">
    <location>
        <begin position="145"/>
        <end position="233"/>
    </location>
</feature>
<sequence>MFRFSLRTAAALLSSLSLATLISGCSLPLTTSDTPPPLSLPADFQASGNEPPWLLRIEQEQVYFAQGYTPSWQRQTIHNSDGLTQQIETEQLRIQIREQVCRDSMSGMPHPYSVSITPTHTDGDAQLQGCGGDPLTLLVGRWQQPQEESKPLEITFTSEGQVYGFSGCNRFSGRFDLSGESLTFPPLASTRMACAEPAMTREQDFYQRLNQVNGFDLDSEGRLHLLDSAGERLEFVPYP</sequence>
<dbReference type="Proteomes" id="UP001621714">
    <property type="component" value="Unassembled WGS sequence"/>
</dbReference>
<evidence type="ECO:0000313" key="4">
    <source>
        <dbReference type="Proteomes" id="UP001621714"/>
    </source>
</evidence>
<protein>
    <submittedName>
        <fullName evidence="3">META domain-containing protein</fullName>
    </submittedName>
</protein>
<dbReference type="Pfam" id="PF03724">
    <property type="entry name" value="META"/>
    <property type="match status" value="1"/>
</dbReference>
<evidence type="ECO:0000313" key="3">
    <source>
        <dbReference type="EMBL" id="MFK7161483.1"/>
    </source>
</evidence>
<feature type="signal peptide" evidence="1">
    <location>
        <begin position="1"/>
        <end position="19"/>
    </location>
</feature>
<dbReference type="RefSeq" id="WP_405340388.1">
    <property type="nucleotide sequence ID" value="NZ_JBANFI010000006.1"/>
</dbReference>
<comment type="caution">
    <text evidence="3">The sequence shown here is derived from an EMBL/GenBank/DDBJ whole genome shotgun (WGS) entry which is preliminary data.</text>
</comment>
<dbReference type="InterPro" id="IPR005184">
    <property type="entry name" value="DUF306_Meta_HslJ"/>
</dbReference>
<keyword evidence="4" id="KW-1185">Reference proteome</keyword>
<dbReference type="PANTHER" id="PTHR35535">
    <property type="entry name" value="HEAT SHOCK PROTEIN HSLJ"/>
    <property type="match status" value="1"/>
</dbReference>
<dbReference type="Gene3D" id="2.40.128.270">
    <property type="match status" value="1"/>
</dbReference>
<reference evidence="3 4" key="1">
    <citation type="submission" date="2024-02" db="EMBL/GenBank/DDBJ databases">
        <title>Marinospirillum sp. MEB 164 isolated from Lonar lake sediment.</title>
        <authorList>
            <person name="Joshi A."/>
            <person name="Thite S."/>
        </authorList>
    </citation>
    <scope>NUCLEOTIDE SEQUENCE [LARGE SCALE GENOMIC DNA]</scope>
    <source>
        <strain evidence="3 4">MEB164</strain>
    </source>
</reference>
<feature type="chain" id="PRO_5045577806" evidence="1">
    <location>
        <begin position="20"/>
        <end position="239"/>
    </location>
</feature>